<dbReference type="Proteomes" id="UP000297597">
    <property type="component" value="Unassembled WGS sequence"/>
</dbReference>
<dbReference type="PANTHER" id="PTHR43409:SF4">
    <property type="entry name" value="RADICAL SAM SUPERFAMILY PROTEIN"/>
    <property type="match status" value="1"/>
</dbReference>
<dbReference type="InterPro" id="IPR007197">
    <property type="entry name" value="rSAM"/>
</dbReference>
<dbReference type="SUPFAM" id="SSF102114">
    <property type="entry name" value="Radical SAM enzymes"/>
    <property type="match status" value="1"/>
</dbReference>
<dbReference type="SFLD" id="SFLDS00029">
    <property type="entry name" value="Radical_SAM"/>
    <property type="match status" value="1"/>
</dbReference>
<protein>
    <recommendedName>
        <fullName evidence="6">Radical SAM core domain-containing protein</fullName>
    </recommendedName>
</protein>
<dbReference type="InterPro" id="IPR058240">
    <property type="entry name" value="rSAM_sf"/>
</dbReference>
<evidence type="ECO:0000259" key="6">
    <source>
        <dbReference type="PROSITE" id="PS51918"/>
    </source>
</evidence>
<dbReference type="GO" id="GO:0051536">
    <property type="term" value="F:iron-sulfur cluster binding"/>
    <property type="evidence" value="ECO:0007669"/>
    <property type="project" value="UniProtKB-KW"/>
</dbReference>
<evidence type="ECO:0000256" key="2">
    <source>
        <dbReference type="ARBA" id="ARBA00022691"/>
    </source>
</evidence>
<dbReference type="AlphaFoldDB" id="A0A4Y7RIX9"/>
<dbReference type="InterPro" id="IPR013785">
    <property type="entry name" value="Aldolase_TIM"/>
</dbReference>
<feature type="domain" description="Radical SAM core" evidence="6">
    <location>
        <begin position="13"/>
        <end position="284"/>
    </location>
</feature>
<comment type="cofactor">
    <cofactor evidence="1">
        <name>[4Fe-4S] cluster</name>
        <dbReference type="ChEBI" id="CHEBI:49883"/>
    </cofactor>
</comment>
<dbReference type="PANTHER" id="PTHR43409">
    <property type="entry name" value="ANAEROBIC MAGNESIUM-PROTOPORPHYRIN IX MONOMETHYL ESTER CYCLASE-RELATED"/>
    <property type="match status" value="1"/>
</dbReference>
<gene>
    <name evidence="7" type="ORF">Pmgp_03521</name>
</gene>
<dbReference type="EMBL" id="QFFZ01000068">
    <property type="protein sequence ID" value="TEB08945.1"/>
    <property type="molecule type" value="Genomic_DNA"/>
</dbReference>
<dbReference type="InterPro" id="IPR051198">
    <property type="entry name" value="BchE-like"/>
</dbReference>
<evidence type="ECO:0000256" key="4">
    <source>
        <dbReference type="ARBA" id="ARBA00023004"/>
    </source>
</evidence>
<dbReference type="RefSeq" id="WP_134215745.1">
    <property type="nucleotide sequence ID" value="NZ_QFFZ01000068.1"/>
</dbReference>
<dbReference type="OrthoDB" id="9777636at2"/>
<evidence type="ECO:0000313" key="8">
    <source>
        <dbReference type="Proteomes" id="UP000297597"/>
    </source>
</evidence>
<evidence type="ECO:0000256" key="5">
    <source>
        <dbReference type="ARBA" id="ARBA00023014"/>
    </source>
</evidence>
<keyword evidence="8" id="KW-1185">Reference proteome</keyword>
<dbReference type="PROSITE" id="PS51918">
    <property type="entry name" value="RADICAL_SAM"/>
    <property type="match status" value="1"/>
</dbReference>
<evidence type="ECO:0000256" key="3">
    <source>
        <dbReference type="ARBA" id="ARBA00022723"/>
    </source>
</evidence>
<dbReference type="Pfam" id="PF04055">
    <property type="entry name" value="Radical_SAM"/>
    <property type="match status" value="1"/>
</dbReference>
<evidence type="ECO:0000313" key="7">
    <source>
        <dbReference type="EMBL" id="TEB08945.1"/>
    </source>
</evidence>
<evidence type="ECO:0000256" key="1">
    <source>
        <dbReference type="ARBA" id="ARBA00001966"/>
    </source>
</evidence>
<dbReference type="GO" id="GO:0046872">
    <property type="term" value="F:metal ion binding"/>
    <property type="evidence" value="ECO:0007669"/>
    <property type="project" value="UniProtKB-KW"/>
</dbReference>
<name>A0A4Y7RIX9_9FIRM</name>
<keyword evidence="2" id="KW-0949">S-adenosyl-L-methionine</keyword>
<dbReference type="SFLD" id="SFLDG01095">
    <property type="entry name" value="Uncharacterised_Radical_SAM_Su"/>
    <property type="match status" value="1"/>
</dbReference>
<keyword evidence="5" id="KW-0411">Iron-sulfur</keyword>
<keyword evidence="4" id="KW-0408">Iron</keyword>
<dbReference type="Gene3D" id="3.20.20.70">
    <property type="entry name" value="Aldolase class I"/>
    <property type="match status" value="1"/>
</dbReference>
<sequence>MTLCFEQGPIRPPSEAASLLLRLTRNCTWNKCVFCPTYKGQTFSRRSLGEIKKDIDTVKEMIRLIREYSLDNGFSGAINRKVLEYFYTGGNYNMFHVAMWLHDGAKTVFFQDANSLIMKTADLIEILKYLKEQLPTVERVTSYARSDTLLRKSVDELAQLGQAGLSRIHVGMESGSDEVLKFMDKGVTSQQHVDAGKRVKEAGISLCEYVLLGLGGEQWSQEHALSTAQALNAINPDFIRFRSLAVTEEMPLYQKVLSGEFKVQDDAGVTLGQKMFIERLEGIQSSVISDHSLNLLEEVKGKLPEDKPAMLGVLDRFLELPPKEKQIFILGKRLGMFHRLSDLHDTEQYRQVEQMFNRLDEGQYAEVIAYLKGQLIC</sequence>
<organism evidence="7 8">
    <name type="scientific">Pelotomaculum propionicicum</name>
    <dbReference type="NCBI Taxonomy" id="258475"/>
    <lineage>
        <taxon>Bacteria</taxon>
        <taxon>Bacillati</taxon>
        <taxon>Bacillota</taxon>
        <taxon>Clostridia</taxon>
        <taxon>Eubacteriales</taxon>
        <taxon>Desulfotomaculaceae</taxon>
        <taxon>Pelotomaculum</taxon>
    </lineage>
</organism>
<proteinExistence type="predicted"/>
<dbReference type="GO" id="GO:0003824">
    <property type="term" value="F:catalytic activity"/>
    <property type="evidence" value="ECO:0007669"/>
    <property type="project" value="InterPro"/>
</dbReference>
<comment type="caution">
    <text evidence="7">The sequence shown here is derived from an EMBL/GenBank/DDBJ whole genome shotgun (WGS) entry which is preliminary data.</text>
</comment>
<reference evidence="7 8" key="1">
    <citation type="journal article" date="2018" name="Environ. Microbiol.">
        <title>Novel energy conservation strategies and behaviour of Pelotomaculum schinkii driving syntrophic propionate catabolism.</title>
        <authorList>
            <person name="Hidalgo-Ahumada C.A.P."/>
            <person name="Nobu M.K."/>
            <person name="Narihiro T."/>
            <person name="Tamaki H."/>
            <person name="Liu W.T."/>
            <person name="Kamagata Y."/>
            <person name="Stams A.J.M."/>
            <person name="Imachi H."/>
            <person name="Sousa D.Z."/>
        </authorList>
    </citation>
    <scope>NUCLEOTIDE SEQUENCE [LARGE SCALE GENOMIC DNA]</scope>
    <source>
        <strain evidence="7 8">MGP</strain>
    </source>
</reference>
<dbReference type="InterPro" id="IPR006638">
    <property type="entry name" value="Elp3/MiaA/NifB-like_rSAM"/>
</dbReference>
<dbReference type="SMART" id="SM00729">
    <property type="entry name" value="Elp3"/>
    <property type="match status" value="1"/>
</dbReference>
<keyword evidence="3" id="KW-0479">Metal-binding</keyword>
<accession>A0A4Y7RIX9</accession>